<feature type="region of interest" description="Disordered" evidence="1">
    <location>
        <begin position="46"/>
        <end position="109"/>
    </location>
</feature>
<evidence type="ECO:0000313" key="3">
    <source>
        <dbReference type="Proteomes" id="UP001177003"/>
    </source>
</evidence>
<name>A0AA35YQW0_LACSI</name>
<feature type="compositionally biased region" description="Basic and acidic residues" evidence="1">
    <location>
        <begin position="73"/>
        <end position="88"/>
    </location>
</feature>
<dbReference type="EMBL" id="OX465080">
    <property type="protein sequence ID" value="CAI9278490.1"/>
    <property type="molecule type" value="Genomic_DNA"/>
</dbReference>
<reference evidence="2" key="1">
    <citation type="submission" date="2023-04" db="EMBL/GenBank/DDBJ databases">
        <authorList>
            <person name="Vijverberg K."/>
            <person name="Xiong W."/>
            <person name="Schranz E."/>
        </authorList>
    </citation>
    <scope>NUCLEOTIDE SEQUENCE</scope>
</reference>
<organism evidence="2 3">
    <name type="scientific">Lactuca saligna</name>
    <name type="common">Willowleaf lettuce</name>
    <dbReference type="NCBI Taxonomy" id="75948"/>
    <lineage>
        <taxon>Eukaryota</taxon>
        <taxon>Viridiplantae</taxon>
        <taxon>Streptophyta</taxon>
        <taxon>Embryophyta</taxon>
        <taxon>Tracheophyta</taxon>
        <taxon>Spermatophyta</taxon>
        <taxon>Magnoliopsida</taxon>
        <taxon>eudicotyledons</taxon>
        <taxon>Gunneridae</taxon>
        <taxon>Pentapetalae</taxon>
        <taxon>asterids</taxon>
        <taxon>campanulids</taxon>
        <taxon>Asterales</taxon>
        <taxon>Asteraceae</taxon>
        <taxon>Cichorioideae</taxon>
        <taxon>Cichorieae</taxon>
        <taxon>Lactucinae</taxon>
        <taxon>Lactuca</taxon>
    </lineage>
</organism>
<dbReference type="AlphaFoldDB" id="A0AA35YQW0"/>
<evidence type="ECO:0000313" key="2">
    <source>
        <dbReference type="EMBL" id="CAI9278490.1"/>
    </source>
</evidence>
<sequence length="140" mass="15988">MLKKIFLRRSYLKILTLPFVLFLFPLPSSFYKKTFSSKHHFEFGLSSSEESKEENLDGNKLSSPPHEGTMNHIQDKEAQDTPVDDSKPCEPNSDENEDDKKTKSSTLETKSLDENIAYPFSLLETRDNISLPNSKVDSLD</sequence>
<accession>A0AA35YQW0</accession>
<keyword evidence="3" id="KW-1185">Reference proteome</keyword>
<dbReference type="Proteomes" id="UP001177003">
    <property type="component" value="Chromosome 4"/>
</dbReference>
<evidence type="ECO:0000256" key="1">
    <source>
        <dbReference type="SAM" id="MobiDB-lite"/>
    </source>
</evidence>
<proteinExistence type="predicted"/>
<protein>
    <submittedName>
        <fullName evidence="2">Uncharacterized protein</fullName>
    </submittedName>
</protein>
<gene>
    <name evidence="2" type="ORF">LSALG_LOCUS18352</name>
</gene>